<accession>A0A1J1J2C6</accession>
<proteinExistence type="predicted"/>
<reference evidence="1 2" key="1">
    <citation type="submission" date="2015-04" db="EMBL/GenBank/DDBJ databases">
        <authorList>
            <person name="Syromyatnikov M.Y."/>
            <person name="Popov V.N."/>
        </authorList>
    </citation>
    <scope>NUCLEOTIDE SEQUENCE [LARGE SCALE GENOMIC DNA]</scope>
</reference>
<protein>
    <submittedName>
        <fullName evidence="1">CLUMA_CG018651, isoform A</fullName>
    </submittedName>
</protein>
<gene>
    <name evidence="1" type="ORF">CLUMA_CG018651</name>
</gene>
<dbReference type="AlphaFoldDB" id="A0A1J1J2C6"/>
<name>A0A1J1J2C6_9DIPT</name>
<keyword evidence="2" id="KW-1185">Reference proteome</keyword>
<evidence type="ECO:0000313" key="2">
    <source>
        <dbReference type="Proteomes" id="UP000183832"/>
    </source>
</evidence>
<dbReference type="EMBL" id="CVRI01000064">
    <property type="protein sequence ID" value="CRL04993.1"/>
    <property type="molecule type" value="Genomic_DNA"/>
</dbReference>
<evidence type="ECO:0000313" key="1">
    <source>
        <dbReference type="EMBL" id="CRL04993.1"/>
    </source>
</evidence>
<sequence length="61" mass="7016">MKIASYSVHAKPVQSKRGSAECFWVRQDCSIYDSVKKCKLFLQFIGLPKTIKSHPLKQMND</sequence>
<organism evidence="1 2">
    <name type="scientific">Clunio marinus</name>
    <dbReference type="NCBI Taxonomy" id="568069"/>
    <lineage>
        <taxon>Eukaryota</taxon>
        <taxon>Metazoa</taxon>
        <taxon>Ecdysozoa</taxon>
        <taxon>Arthropoda</taxon>
        <taxon>Hexapoda</taxon>
        <taxon>Insecta</taxon>
        <taxon>Pterygota</taxon>
        <taxon>Neoptera</taxon>
        <taxon>Endopterygota</taxon>
        <taxon>Diptera</taxon>
        <taxon>Nematocera</taxon>
        <taxon>Chironomoidea</taxon>
        <taxon>Chironomidae</taxon>
        <taxon>Clunio</taxon>
    </lineage>
</organism>
<dbReference type="Proteomes" id="UP000183832">
    <property type="component" value="Unassembled WGS sequence"/>
</dbReference>